<dbReference type="OrthoDB" id="6376425at2759"/>
<name>A0A6H5G261_9HEMI</name>
<protein>
    <submittedName>
        <fullName evidence="2">Uncharacterized protein</fullName>
    </submittedName>
</protein>
<evidence type="ECO:0000256" key="1">
    <source>
        <dbReference type="SAM" id="MobiDB-lite"/>
    </source>
</evidence>
<dbReference type="AlphaFoldDB" id="A0A6H5G261"/>
<feature type="region of interest" description="Disordered" evidence="1">
    <location>
        <begin position="309"/>
        <end position="331"/>
    </location>
</feature>
<feature type="region of interest" description="Disordered" evidence="1">
    <location>
        <begin position="55"/>
        <end position="89"/>
    </location>
</feature>
<feature type="region of interest" description="Disordered" evidence="1">
    <location>
        <begin position="23"/>
        <end position="43"/>
    </location>
</feature>
<organism evidence="2 3">
    <name type="scientific">Nesidiocoris tenuis</name>
    <dbReference type="NCBI Taxonomy" id="355587"/>
    <lineage>
        <taxon>Eukaryota</taxon>
        <taxon>Metazoa</taxon>
        <taxon>Ecdysozoa</taxon>
        <taxon>Arthropoda</taxon>
        <taxon>Hexapoda</taxon>
        <taxon>Insecta</taxon>
        <taxon>Pterygota</taxon>
        <taxon>Neoptera</taxon>
        <taxon>Paraneoptera</taxon>
        <taxon>Hemiptera</taxon>
        <taxon>Heteroptera</taxon>
        <taxon>Panheteroptera</taxon>
        <taxon>Cimicomorpha</taxon>
        <taxon>Miridae</taxon>
        <taxon>Dicyphina</taxon>
        <taxon>Nesidiocoris</taxon>
    </lineage>
</organism>
<keyword evidence="3" id="KW-1185">Reference proteome</keyword>
<dbReference type="Proteomes" id="UP000479000">
    <property type="component" value="Unassembled WGS sequence"/>
</dbReference>
<evidence type="ECO:0000313" key="3">
    <source>
        <dbReference type="Proteomes" id="UP000479000"/>
    </source>
</evidence>
<feature type="compositionally biased region" description="Basic residues" evidence="1">
    <location>
        <begin position="311"/>
        <end position="321"/>
    </location>
</feature>
<gene>
    <name evidence="2" type="ORF">NTEN_LOCUS3043</name>
</gene>
<proteinExistence type="predicted"/>
<reference evidence="2 3" key="1">
    <citation type="submission" date="2020-02" db="EMBL/GenBank/DDBJ databases">
        <authorList>
            <person name="Ferguson B K."/>
        </authorList>
    </citation>
    <scope>NUCLEOTIDE SEQUENCE [LARGE SCALE GENOMIC DNA]</scope>
</reference>
<evidence type="ECO:0000313" key="2">
    <source>
        <dbReference type="EMBL" id="CAA9996545.1"/>
    </source>
</evidence>
<accession>A0A6H5G261</accession>
<dbReference type="EMBL" id="CADCXU010004674">
    <property type="protein sequence ID" value="CAA9996545.1"/>
    <property type="molecule type" value="Genomic_DNA"/>
</dbReference>
<feature type="region of interest" description="Disordered" evidence="1">
    <location>
        <begin position="547"/>
        <end position="578"/>
    </location>
</feature>
<sequence>MCAPPPTPCRPCRRRRRCRRWSLDPPRYSGSYSRPGLAAPRIRAPSHSLGLLAQSRRWSHRRRPPRLQGNRRAEVPTCSPDPSGSKRAPALTPAWLARSSASARLPFRPPGSVAVSVAARRAAAPAPPPPPPPSDQANFKTCMMQPIQKKSLKNSKVEHKIAIGKPVTEDVMRLALHLWLVVLGPAWWADALPRDYRGAVDGKEEKAVAVDGDPNEPTCDELRDMWRFSKRQSRTPEITNEIPTYRDPFAVNVWDDYAQPRSAGRIGVPRPLVFGKIITLPKVSDHSPERIKAFQEVFTNPDLVVFGSSNSRRKNNFHRHGGGGGVRPLPPHSQGGFQHLKELIRNERARELQEQRLTEEAERLGAGSKDLYAGGGAGSAKYPYGRLNEGPPSAVDNVIIRNRPPPVGGGSRRTAAGYPPEYLVARYLEDVSPPSRPYGPYAAAAAAPANPHIAAMNKYKPQFPDTSLKVQSEWKYWNRPKIENRCGVSEKKSFLTHIYSESLHEHVSVCPSVVIYKPANHFLNKCLCARLWSFTKMTPIKGFVESVRGQGPPKDVHRTYASSTNRSPTGKPYSEGRIGKEEINSL</sequence>